<keyword evidence="5" id="KW-0560">Oxidoreductase</keyword>
<dbReference type="PROSITE" id="PS51330">
    <property type="entry name" value="DHFR_2"/>
    <property type="match status" value="1"/>
</dbReference>
<dbReference type="AlphaFoldDB" id="A0A0N4Y6T2"/>
<dbReference type="GO" id="GO:0004146">
    <property type="term" value="F:dihydrofolate reductase activity"/>
    <property type="evidence" value="ECO:0007669"/>
    <property type="project" value="UniProtKB-EC"/>
</dbReference>
<evidence type="ECO:0000256" key="3">
    <source>
        <dbReference type="ARBA" id="ARBA00022563"/>
    </source>
</evidence>
<dbReference type="GO" id="GO:0046452">
    <property type="term" value="P:dihydrofolate metabolic process"/>
    <property type="evidence" value="ECO:0007669"/>
    <property type="project" value="TreeGrafter"/>
</dbReference>
<dbReference type="InterPro" id="IPR017925">
    <property type="entry name" value="DHFR_CS"/>
</dbReference>
<dbReference type="WBParaSite" id="NBR_0001181701-mRNA-1">
    <property type="protein sequence ID" value="NBR_0001181701-mRNA-1"/>
    <property type="gene ID" value="NBR_0001181701"/>
</dbReference>
<gene>
    <name evidence="9" type="ORF">NBR_LOCUS11818</name>
</gene>
<dbReference type="GO" id="GO:0006730">
    <property type="term" value="P:one-carbon metabolic process"/>
    <property type="evidence" value="ECO:0007669"/>
    <property type="project" value="UniProtKB-KW"/>
</dbReference>
<dbReference type="OMA" id="QYEFQMW"/>
<dbReference type="InterPro" id="IPR012259">
    <property type="entry name" value="DHFR"/>
</dbReference>
<dbReference type="EMBL" id="UYSL01020607">
    <property type="protein sequence ID" value="VDL75407.1"/>
    <property type="molecule type" value="Genomic_DNA"/>
</dbReference>
<evidence type="ECO:0000256" key="5">
    <source>
        <dbReference type="ARBA" id="ARBA00023002"/>
    </source>
</evidence>
<dbReference type="SUPFAM" id="SSF53597">
    <property type="entry name" value="Dihydrofolate reductase-like"/>
    <property type="match status" value="1"/>
</dbReference>
<dbReference type="CDD" id="cd00209">
    <property type="entry name" value="DHFR"/>
    <property type="match status" value="1"/>
</dbReference>
<evidence type="ECO:0000256" key="2">
    <source>
        <dbReference type="ARBA" id="ARBA00012856"/>
    </source>
</evidence>
<organism evidence="11">
    <name type="scientific">Nippostrongylus brasiliensis</name>
    <name type="common">Rat hookworm</name>
    <dbReference type="NCBI Taxonomy" id="27835"/>
    <lineage>
        <taxon>Eukaryota</taxon>
        <taxon>Metazoa</taxon>
        <taxon>Ecdysozoa</taxon>
        <taxon>Nematoda</taxon>
        <taxon>Chromadorea</taxon>
        <taxon>Rhabditida</taxon>
        <taxon>Rhabditina</taxon>
        <taxon>Rhabditomorpha</taxon>
        <taxon>Strongyloidea</taxon>
        <taxon>Heligmosomidae</taxon>
        <taxon>Nippostrongylus</taxon>
    </lineage>
</organism>
<evidence type="ECO:0000256" key="1">
    <source>
        <dbReference type="ARBA" id="ARBA00004903"/>
    </source>
</evidence>
<protein>
    <recommendedName>
        <fullName evidence="2">dihydrofolate reductase</fullName>
        <ecNumber evidence="2">1.5.1.3</ecNumber>
    </recommendedName>
</protein>
<dbReference type="GO" id="GO:0046654">
    <property type="term" value="P:tetrahydrofolate biosynthetic process"/>
    <property type="evidence" value="ECO:0007669"/>
    <property type="project" value="UniProtKB-UniPathway"/>
</dbReference>
<evidence type="ECO:0000259" key="8">
    <source>
        <dbReference type="PROSITE" id="PS51330"/>
    </source>
</evidence>
<dbReference type="Gene3D" id="3.40.430.10">
    <property type="entry name" value="Dihydrofolate Reductase, subunit A"/>
    <property type="match status" value="1"/>
</dbReference>
<dbReference type="PRINTS" id="PR00070">
    <property type="entry name" value="DHFR"/>
</dbReference>
<evidence type="ECO:0000256" key="4">
    <source>
        <dbReference type="ARBA" id="ARBA00022857"/>
    </source>
</evidence>
<comment type="similarity">
    <text evidence="7">Belongs to the dihydrofolate reductase family.</text>
</comment>
<evidence type="ECO:0000256" key="7">
    <source>
        <dbReference type="RuleBase" id="RU004474"/>
    </source>
</evidence>
<comment type="pathway">
    <text evidence="1">Cofactor biosynthesis; tetrahydrofolate biosynthesis; 5,6,7,8-tetrahydrofolate from 7,8-dihydrofolate: step 1/1.</text>
</comment>
<reference evidence="9 10" key="2">
    <citation type="submission" date="2018-11" db="EMBL/GenBank/DDBJ databases">
        <authorList>
            <consortium name="Pathogen Informatics"/>
        </authorList>
    </citation>
    <scope>NUCLEOTIDE SEQUENCE [LARGE SCALE GENOMIC DNA]</scope>
</reference>
<dbReference type="PANTHER" id="PTHR48069">
    <property type="entry name" value="DIHYDROFOLATE REDUCTASE"/>
    <property type="match status" value="1"/>
</dbReference>
<dbReference type="GO" id="GO:0050661">
    <property type="term" value="F:NADP binding"/>
    <property type="evidence" value="ECO:0007669"/>
    <property type="project" value="InterPro"/>
</dbReference>
<sequence>MIPHSAPWRGMGLIVAVDSSFGIGKDGKLPWMLRKDMKFFVDNTSRTSDPKKVNAVVMGRKCWESIPEKFRPLKGRLNVVISRTLPKHRDENLIISDNFDEVVKELASGSLSENVEKIWNIGGAEIYKMALEKGCVDQLIVTKIQKDFDCDVFLKGVDWDHFQEDVSERSVLMTENDLVFSFHTYHYVD</sequence>
<dbReference type="Proteomes" id="UP000271162">
    <property type="component" value="Unassembled WGS sequence"/>
</dbReference>
<keyword evidence="3" id="KW-0554">One-carbon metabolism</keyword>
<dbReference type="GO" id="GO:0005739">
    <property type="term" value="C:mitochondrion"/>
    <property type="evidence" value="ECO:0007669"/>
    <property type="project" value="TreeGrafter"/>
</dbReference>
<feature type="domain" description="DHFR" evidence="8">
    <location>
        <begin position="10"/>
        <end position="189"/>
    </location>
</feature>
<name>A0A0N4Y6T2_NIPBR</name>
<evidence type="ECO:0000313" key="10">
    <source>
        <dbReference type="Proteomes" id="UP000271162"/>
    </source>
</evidence>
<dbReference type="EC" id="1.5.1.3" evidence="2"/>
<evidence type="ECO:0000313" key="9">
    <source>
        <dbReference type="EMBL" id="VDL75407.1"/>
    </source>
</evidence>
<dbReference type="PANTHER" id="PTHR48069:SF3">
    <property type="entry name" value="DIHYDROFOLATE REDUCTASE"/>
    <property type="match status" value="1"/>
</dbReference>
<proteinExistence type="inferred from homology"/>
<accession>A0A0N4Y6T2</accession>
<dbReference type="InterPro" id="IPR024072">
    <property type="entry name" value="DHFR-like_dom_sf"/>
</dbReference>
<keyword evidence="10" id="KW-1185">Reference proteome</keyword>
<dbReference type="Pfam" id="PF00186">
    <property type="entry name" value="DHFR_1"/>
    <property type="match status" value="1"/>
</dbReference>
<dbReference type="GO" id="GO:0046655">
    <property type="term" value="P:folic acid metabolic process"/>
    <property type="evidence" value="ECO:0007669"/>
    <property type="project" value="TreeGrafter"/>
</dbReference>
<evidence type="ECO:0000313" key="11">
    <source>
        <dbReference type="WBParaSite" id="NBR_0001181701-mRNA-1"/>
    </source>
</evidence>
<dbReference type="STRING" id="27835.A0A0N4Y6T2"/>
<dbReference type="UniPathway" id="UPA00077">
    <property type="reaction ID" value="UER00158"/>
</dbReference>
<reference evidence="11" key="1">
    <citation type="submission" date="2017-02" db="UniProtKB">
        <authorList>
            <consortium name="WormBaseParasite"/>
        </authorList>
    </citation>
    <scope>IDENTIFICATION</scope>
</reference>
<dbReference type="InterPro" id="IPR001796">
    <property type="entry name" value="DHFR_dom"/>
</dbReference>
<keyword evidence="4" id="KW-0521">NADP</keyword>
<comment type="catalytic activity">
    <reaction evidence="6">
        <text>(6S)-5,6,7,8-tetrahydrofolate + NADP(+) = 7,8-dihydrofolate + NADPH + H(+)</text>
        <dbReference type="Rhea" id="RHEA:15009"/>
        <dbReference type="ChEBI" id="CHEBI:15378"/>
        <dbReference type="ChEBI" id="CHEBI:57451"/>
        <dbReference type="ChEBI" id="CHEBI:57453"/>
        <dbReference type="ChEBI" id="CHEBI:57783"/>
        <dbReference type="ChEBI" id="CHEBI:58349"/>
        <dbReference type="EC" id="1.5.1.3"/>
    </reaction>
</comment>
<dbReference type="PROSITE" id="PS00075">
    <property type="entry name" value="DHFR_1"/>
    <property type="match status" value="1"/>
</dbReference>
<evidence type="ECO:0000256" key="6">
    <source>
        <dbReference type="ARBA" id="ARBA00048873"/>
    </source>
</evidence>